<keyword evidence="1" id="KW-0560">Oxidoreductase</keyword>
<dbReference type="SUPFAM" id="SSF51679">
    <property type="entry name" value="Bacterial luciferase-like"/>
    <property type="match status" value="1"/>
</dbReference>
<feature type="domain" description="Luciferase-like" evidence="2">
    <location>
        <begin position="12"/>
        <end position="209"/>
    </location>
</feature>
<evidence type="ECO:0000313" key="3">
    <source>
        <dbReference type="EMBL" id="MFD2470634.1"/>
    </source>
</evidence>
<dbReference type="InterPro" id="IPR011251">
    <property type="entry name" value="Luciferase-like_dom"/>
</dbReference>
<gene>
    <name evidence="3" type="ORF">ACFSVL_24805</name>
</gene>
<dbReference type="Pfam" id="PF00296">
    <property type="entry name" value="Bac_luciferase"/>
    <property type="match status" value="1"/>
</dbReference>
<dbReference type="Gene3D" id="3.20.20.30">
    <property type="entry name" value="Luciferase-like domain"/>
    <property type="match status" value="1"/>
</dbReference>
<accession>A0ABW5HCK1</accession>
<reference evidence="4" key="1">
    <citation type="journal article" date="2019" name="Int. J. Syst. Evol. Microbiol.">
        <title>The Global Catalogue of Microorganisms (GCM) 10K type strain sequencing project: providing services to taxonomists for standard genome sequencing and annotation.</title>
        <authorList>
            <consortium name="The Broad Institute Genomics Platform"/>
            <consortium name="The Broad Institute Genome Sequencing Center for Infectious Disease"/>
            <person name="Wu L."/>
            <person name="Ma J."/>
        </authorList>
    </citation>
    <scope>NUCLEOTIDE SEQUENCE [LARGE SCALE GENOMIC DNA]</scope>
    <source>
        <strain evidence="4">CGMCC 4.7641</strain>
    </source>
</reference>
<dbReference type="InterPro" id="IPR036661">
    <property type="entry name" value="Luciferase-like_sf"/>
</dbReference>
<name>A0ABW5HCK1_9PSEU</name>
<organism evidence="3 4">
    <name type="scientific">Amycolatopsis silviterrae</name>
    <dbReference type="NCBI Taxonomy" id="1656914"/>
    <lineage>
        <taxon>Bacteria</taxon>
        <taxon>Bacillati</taxon>
        <taxon>Actinomycetota</taxon>
        <taxon>Actinomycetes</taxon>
        <taxon>Pseudonocardiales</taxon>
        <taxon>Pseudonocardiaceae</taxon>
        <taxon>Amycolatopsis</taxon>
    </lineage>
</organism>
<evidence type="ECO:0000259" key="2">
    <source>
        <dbReference type="Pfam" id="PF00296"/>
    </source>
</evidence>
<dbReference type="EMBL" id="JBHUKS010000017">
    <property type="protein sequence ID" value="MFD2470634.1"/>
    <property type="molecule type" value="Genomic_DNA"/>
</dbReference>
<evidence type="ECO:0000313" key="4">
    <source>
        <dbReference type="Proteomes" id="UP001597483"/>
    </source>
</evidence>
<comment type="caution">
    <text evidence="3">The sequence shown here is derived from an EMBL/GenBank/DDBJ whole genome shotgun (WGS) entry which is preliminary data.</text>
</comment>
<dbReference type="PANTHER" id="PTHR43244:SF1">
    <property type="entry name" value="5,10-METHYLENETETRAHYDROMETHANOPTERIN REDUCTASE"/>
    <property type="match status" value="1"/>
</dbReference>
<dbReference type="Proteomes" id="UP001597483">
    <property type="component" value="Unassembled WGS sequence"/>
</dbReference>
<dbReference type="RefSeq" id="WP_378307938.1">
    <property type="nucleotide sequence ID" value="NZ_JBHUKS010000017.1"/>
</dbReference>
<sequence>MEICFSIRVENADARTVVDVAKAVEDLGFGGVSFSDELMDLERRGGHSHDPWTLMAAVVQATERISVGSMVLNIANRDAGTTAVAAATMQQLAGGRFWLGLGAGTNDGEVFSRDQTEFGRPPAPPKERRAASRAYLAELRRIWAHDDFLRPAPVPPVFFGSFGPLSAKLAGGHADGIACPVDGFGAHGRRIEDLVAIAWEERGGPVRVIAHTGPHDNYDDLPWRAGAAAYDRLAAIGAERLVLFLPPDLDAVKDARRFLPAV</sequence>
<proteinExistence type="predicted"/>
<evidence type="ECO:0000256" key="1">
    <source>
        <dbReference type="ARBA" id="ARBA00023002"/>
    </source>
</evidence>
<dbReference type="PANTHER" id="PTHR43244">
    <property type="match status" value="1"/>
</dbReference>
<protein>
    <submittedName>
        <fullName evidence="3">LLM class flavin-dependent oxidoreductase</fullName>
    </submittedName>
</protein>
<dbReference type="InterPro" id="IPR050564">
    <property type="entry name" value="F420-G6PD/mer"/>
</dbReference>
<keyword evidence="4" id="KW-1185">Reference proteome</keyword>